<evidence type="ECO:0000313" key="2">
    <source>
        <dbReference type="WBParaSite" id="ES5_v2.g23735.t1"/>
    </source>
</evidence>
<name>A0AC34G292_9BILA</name>
<sequence length="294" mass="33456">MATKEYGLSSKDKQNDIVCDTFNDQFNNLNLNQNHKCLSVDTVCSKSTDNRKNSNYAISDVSDITECNDSKARKSVWNKSDDKTLALHDLSIIDVNEKPKKDKDSNVNNSTLSLHIAAYENSVESSNEFNEEEIKSEKQILIKKWKNPFEFPRQQEDEDAQIPEVAQFKASKRLLNPNQSSAAASQAGPSPKPSSMSEATPSKTDNQPPFGAEYAKTGRAKCKACREPISQGSLRMCTRTKSHFFDGLQDNWFHYECFWKRSKPDLLSEGNIRGMESLKWDDQEKIRQRIIEIK</sequence>
<evidence type="ECO:0000313" key="1">
    <source>
        <dbReference type="Proteomes" id="UP000887579"/>
    </source>
</evidence>
<accession>A0AC34G292</accession>
<reference evidence="2" key="1">
    <citation type="submission" date="2022-11" db="UniProtKB">
        <authorList>
            <consortium name="WormBaseParasite"/>
        </authorList>
    </citation>
    <scope>IDENTIFICATION</scope>
</reference>
<organism evidence="1 2">
    <name type="scientific">Panagrolaimus sp. ES5</name>
    <dbReference type="NCBI Taxonomy" id="591445"/>
    <lineage>
        <taxon>Eukaryota</taxon>
        <taxon>Metazoa</taxon>
        <taxon>Ecdysozoa</taxon>
        <taxon>Nematoda</taxon>
        <taxon>Chromadorea</taxon>
        <taxon>Rhabditida</taxon>
        <taxon>Tylenchina</taxon>
        <taxon>Panagrolaimomorpha</taxon>
        <taxon>Panagrolaimoidea</taxon>
        <taxon>Panagrolaimidae</taxon>
        <taxon>Panagrolaimus</taxon>
    </lineage>
</organism>
<dbReference type="Proteomes" id="UP000887579">
    <property type="component" value="Unplaced"/>
</dbReference>
<dbReference type="WBParaSite" id="ES5_v2.g23735.t1">
    <property type="protein sequence ID" value="ES5_v2.g23735.t1"/>
    <property type="gene ID" value="ES5_v2.g23735"/>
</dbReference>
<protein>
    <submittedName>
        <fullName evidence="2">PARP-type domain-containing protein</fullName>
    </submittedName>
</protein>
<proteinExistence type="predicted"/>